<gene>
    <name evidence="1" type="ORF">OTI717_LOCUS19495</name>
</gene>
<protein>
    <submittedName>
        <fullName evidence="1">Uncharacterized protein</fullName>
    </submittedName>
</protein>
<proteinExistence type="predicted"/>
<organism evidence="1 2">
    <name type="scientific">Rotaria sordida</name>
    <dbReference type="NCBI Taxonomy" id="392033"/>
    <lineage>
        <taxon>Eukaryota</taxon>
        <taxon>Metazoa</taxon>
        <taxon>Spiralia</taxon>
        <taxon>Gnathifera</taxon>
        <taxon>Rotifera</taxon>
        <taxon>Eurotatoria</taxon>
        <taxon>Bdelloidea</taxon>
        <taxon>Philodinida</taxon>
        <taxon>Philodinidae</taxon>
        <taxon>Rotaria</taxon>
    </lineage>
</organism>
<reference evidence="1" key="1">
    <citation type="submission" date="2021-02" db="EMBL/GenBank/DDBJ databases">
        <authorList>
            <person name="Nowell W R."/>
        </authorList>
    </citation>
    <scope>NUCLEOTIDE SEQUENCE</scope>
</reference>
<dbReference type="Proteomes" id="UP000663823">
    <property type="component" value="Unassembled WGS sequence"/>
</dbReference>
<accession>A0A819CS28</accession>
<comment type="caution">
    <text evidence="1">The sequence shown here is derived from an EMBL/GenBank/DDBJ whole genome shotgun (WGS) entry which is preliminary data.</text>
</comment>
<evidence type="ECO:0000313" key="2">
    <source>
        <dbReference type="Proteomes" id="UP000663823"/>
    </source>
</evidence>
<dbReference type="EMBL" id="CAJOAX010002849">
    <property type="protein sequence ID" value="CAF3822499.1"/>
    <property type="molecule type" value="Genomic_DNA"/>
</dbReference>
<name>A0A819CS28_9BILA</name>
<sequence length="145" mass="16722">MSIVQQHQQQHIKFFLSMEVMATIDKNACNQQQQNETLQCFDKIPIDLPWNQNDKNKSTEKIEPMEVENLSQKLSQLSTSTIEKSELLMKDIKVEIEKIPDYLTKRNKSFLEILNQALSQVTTTRTQVSPTTTKLANLDLLSNPD</sequence>
<dbReference type="AlphaFoldDB" id="A0A819CS28"/>
<evidence type="ECO:0000313" key="1">
    <source>
        <dbReference type="EMBL" id="CAF3822499.1"/>
    </source>
</evidence>